<organism evidence="1 2">
    <name type="scientific">Flagellimonas hadalis</name>
    <dbReference type="NCBI Taxonomy" id="2597517"/>
    <lineage>
        <taxon>Bacteria</taxon>
        <taxon>Pseudomonadati</taxon>
        <taxon>Bacteroidota</taxon>
        <taxon>Flavobacteriia</taxon>
        <taxon>Flavobacteriales</taxon>
        <taxon>Flavobacteriaceae</taxon>
        <taxon>Flagellimonas</taxon>
    </lineage>
</organism>
<dbReference type="EMBL" id="VNIK02000001">
    <property type="protein sequence ID" value="KAB5492157.1"/>
    <property type="molecule type" value="Genomic_DNA"/>
</dbReference>
<evidence type="ECO:0000313" key="1">
    <source>
        <dbReference type="EMBL" id="KAB5492157.1"/>
    </source>
</evidence>
<reference evidence="1" key="1">
    <citation type="submission" date="2019-10" db="EMBL/GenBank/DDBJ databases">
        <title>Muricauda hadale sp. nov., a piezophilic bacterium isolated from hadopelagic water of the Mariana Trench.</title>
        <authorList>
            <person name="Wei Y."/>
        </authorList>
    </citation>
    <scope>NUCLEOTIDE SEQUENCE [LARGE SCALE GENOMIC DNA]</scope>
    <source>
        <strain evidence="1">MT-229</strain>
    </source>
</reference>
<proteinExistence type="predicted"/>
<dbReference type="RefSeq" id="WP_151889296.1">
    <property type="nucleotide sequence ID" value="NZ_VNIK02000001.1"/>
</dbReference>
<dbReference type="Proteomes" id="UP000319204">
    <property type="component" value="Unassembled WGS sequence"/>
</dbReference>
<dbReference type="OrthoDB" id="1431329at2"/>
<accession>A0A5N5IZA5</accession>
<sequence>MSKAGINAIVILLAILFGSCRQNTFDTEAELLSYVKDMDNGYYYERQIGNVVYTLTFRPTDVLVQQAIGDIYSEEEVDSLREKYGDYLYFNLGMSANGQELLNSMAGDRTAFGSMVDQLVFGMAERVHLISQKRDTIPMADYIYPRIYGMSNNTNILLVYPKDKELLNGDYIHFTIEDLGFHTGEVGFKISSKKLKEQPKLNFKNTL</sequence>
<comment type="caution">
    <text evidence="1">The sequence shown here is derived from an EMBL/GenBank/DDBJ whole genome shotgun (WGS) entry which is preliminary data.</text>
</comment>
<name>A0A5N5IZA5_9FLAO</name>
<gene>
    <name evidence="1" type="ORF">FOT42_004190</name>
</gene>
<evidence type="ECO:0000313" key="2">
    <source>
        <dbReference type="Proteomes" id="UP000319204"/>
    </source>
</evidence>
<protein>
    <submittedName>
        <fullName evidence="1">Uncharacterized protein</fullName>
    </submittedName>
</protein>
<dbReference type="AlphaFoldDB" id="A0A5N5IZA5"/>
<keyword evidence="2" id="KW-1185">Reference proteome</keyword>
<dbReference type="PROSITE" id="PS51257">
    <property type="entry name" value="PROKAR_LIPOPROTEIN"/>
    <property type="match status" value="1"/>
</dbReference>